<evidence type="ECO:0000313" key="5">
    <source>
        <dbReference type="Proteomes" id="UP000184300"/>
    </source>
</evidence>
<dbReference type="OrthoDB" id="74764at2759"/>
<evidence type="ECO:0000313" key="4">
    <source>
        <dbReference type="EMBL" id="OJJ83931.1"/>
    </source>
</evidence>
<keyword evidence="2" id="KW-0732">Signal</keyword>
<dbReference type="GeneID" id="34465326"/>
<feature type="signal peptide" evidence="2">
    <location>
        <begin position="1"/>
        <end position="16"/>
    </location>
</feature>
<feature type="region of interest" description="Disordered" evidence="1">
    <location>
        <begin position="278"/>
        <end position="299"/>
    </location>
</feature>
<evidence type="ECO:0000259" key="3">
    <source>
        <dbReference type="Pfam" id="PF09362"/>
    </source>
</evidence>
<dbReference type="Proteomes" id="UP000184300">
    <property type="component" value="Unassembled WGS sequence"/>
</dbReference>
<proteinExistence type="predicted"/>
<dbReference type="InterPro" id="IPR018535">
    <property type="entry name" value="DUF1996"/>
</dbReference>
<dbReference type="PANTHER" id="PTHR43662">
    <property type="match status" value="1"/>
</dbReference>
<reference evidence="5" key="1">
    <citation type="journal article" date="2017" name="Genome Biol.">
        <title>Comparative genomics reveals high biological diversity and specific adaptations in the industrially and medically important fungal genus Aspergillus.</title>
        <authorList>
            <person name="de Vries R.P."/>
            <person name="Riley R."/>
            <person name="Wiebenga A."/>
            <person name="Aguilar-Osorio G."/>
            <person name="Amillis S."/>
            <person name="Uchima C.A."/>
            <person name="Anderluh G."/>
            <person name="Asadollahi M."/>
            <person name="Askin M."/>
            <person name="Barry K."/>
            <person name="Battaglia E."/>
            <person name="Bayram O."/>
            <person name="Benocci T."/>
            <person name="Braus-Stromeyer S.A."/>
            <person name="Caldana C."/>
            <person name="Canovas D."/>
            <person name="Cerqueira G.C."/>
            <person name="Chen F."/>
            <person name="Chen W."/>
            <person name="Choi C."/>
            <person name="Clum A."/>
            <person name="Dos Santos R.A."/>
            <person name="Damasio A.R."/>
            <person name="Diallinas G."/>
            <person name="Emri T."/>
            <person name="Fekete E."/>
            <person name="Flipphi M."/>
            <person name="Freyberg S."/>
            <person name="Gallo A."/>
            <person name="Gournas C."/>
            <person name="Habgood R."/>
            <person name="Hainaut M."/>
            <person name="Harispe M.L."/>
            <person name="Henrissat B."/>
            <person name="Hilden K.S."/>
            <person name="Hope R."/>
            <person name="Hossain A."/>
            <person name="Karabika E."/>
            <person name="Karaffa L."/>
            <person name="Karanyi Z."/>
            <person name="Krasevec N."/>
            <person name="Kuo A."/>
            <person name="Kusch H."/>
            <person name="LaButti K."/>
            <person name="Lagendijk E.L."/>
            <person name="Lapidus A."/>
            <person name="Levasseur A."/>
            <person name="Lindquist E."/>
            <person name="Lipzen A."/>
            <person name="Logrieco A.F."/>
            <person name="MacCabe A."/>
            <person name="Maekelae M.R."/>
            <person name="Malavazi I."/>
            <person name="Melin P."/>
            <person name="Meyer V."/>
            <person name="Mielnichuk N."/>
            <person name="Miskei M."/>
            <person name="Molnar A.P."/>
            <person name="Mule G."/>
            <person name="Ngan C.Y."/>
            <person name="Orejas M."/>
            <person name="Orosz E."/>
            <person name="Ouedraogo J.P."/>
            <person name="Overkamp K.M."/>
            <person name="Park H.-S."/>
            <person name="Perrone G."/>
            <person name="Piumi F."/>
            <person name="Punt P.J."/>
            <person name="Ram A.F."/>
            <person name="Ramon A."/>
            <person name="Rauscher S."/>
            <person name="Record E."/>
            <person name="Riano-Pachon D.M."/>
            <person name="Robert V."/>
            <person name="Roehrig J."/>
            <person name="Ruller R."/>
            <person name="Salamov A."/>
            <person name="Salih N.S."/>
            <person name="Samson R.A."/>
            <person name="Sandor E."/>
            <person name="Sanguinetti M."/>
            <person name="Schuetze T."/>
            <person name="Sepcic K."/>
            <person name="Shelest E."/>
            <person name="Sherlock G."/>
            <person name="Sophianopoulou V."/>
            <person name="Squina F.M."/>
            <person name="Sun H."/>
            <person name="Susca A."/>
            <person name="Todd R.B."/>
            <person name="Tsang A."/>
            <person name="Unkles S.E."/>
            <person name="van de Wiele N."/>
            <person name="van Rossen-Uffink D."/>
            <person name="Oliveira J.V."/>
            <person name="Vesth T.C."/>
            <person name="Visser J."/>
            <person name="Yu J.-H."/>
            <person name="Zhou M."/>
            <person name="Andersen M.R."/>
            <person name="Archer D.B."/>
            <person name="Baker S.E."/>
            <person name="Benoit I."/>
            <person name="Brakhage A.A."/>
            <person name="Braus G.H."/>
            <person name="Fischer R."/>
            <person name="Frisvad J.C."/>
            <person name="Goldman G.H."/>
            <person name="Houbraken J."/>
            <person name="Oakley B."/>
            <person name="Pocsi I."/>
            <person name="Scazzocchio C."/>
            <person name="Seiboth B."/>
            <person name="vanKuyk P.A."/>
            <person name="Wortman J."/>
            <person name="Dyer P.S."/>
            <person name="Grigoriev I.V."/>
        </authorList>
    </citation>
    <scope>NUCLEOTIDE SEQUENCE [LARGE SCALE GENOMIC DNA]</scope>
    <source>
        <strain evidence="5">CBS 516.65</strain>
    </source>
</reference>
<dbReference type="RefSeq" id="XP_022400629.1">
    <property type="nucleotide sequence ID" value="XM_022549066.1"/>
</dbReference>
<dbReference type="PANTHER" id="PTHR43662:SF12">
    <property type="entry name" value="DUF1996 DOMAIN-CONTAINING PROTEIN-RELATED"/>
    <property type="match status" value="1"/>
</dbReference>
<evidence type="ECO:0000256" key="2">
    <source>
        <dbReference type="SAM" id="SignalP"/>
    </source>
</evidence>
<keyword evidence="5" id="KW-1185">Reference proteome</keyword>
<dbReference type="Pfam" id="PF09362">
    <property type="entry name" value="DUF1996"/>
    <property type="match status" value="1"/>
</dbReference>
<dbReference type="EMBL" id="KV878898">
    <property type="protein sequence ID" value="OJJ83931.1"/>
    <property type="molecule type" value="Genomic_DNA"/>
</dbReference>
<organism evidence="4 5">
    <name type="scientific">Aspergillus glaucus CBS 516.65</name>
    <dbReference type="NCBI Taxonomy" id="1160497"/>
    <lineage>
        <taxon>Eukaryota</taxon>
        <taxon>Fungi</taxon>
        <taxon>Dikarya</taxon>
        <taxon>Ascomycota</taxon>
        <taxon>Pezizomycotina</taxon>
        <taxon>Eurotiomycetes</taxon>
        <taxon>Eurotiomycetidae</taxon>
        <taxon>Eurotiales</taxon>
        <taxon>Aspergillaceae</taxon>
        <taxon>Aspergillus</taxon>
        <taxon>Aspergillus subgen. Aspergillus</taxon>
    </lineage>
</organism>
<gene>
    <name evidence="4" type="ORF">ASPGLDRAFT_66860</name>
</gene>
<dbReference type="VEuPathDB" id="FungiDB:ASPGLDRAFT_66860"/>
<dbReference type="STRING" id="1160497.A0A1L9VJ25"/>
<feature type="domain" description="DUF1996" evidence="3">
    <location>
        <begin position="31"/>
        <end position="253"/>
    </location>
</feature>
<name>A0A1L9VJ25_ASPGL</name>
<feature type="compositionally biased region" description="Acidic residues" evidence="1">
    <location>
        <begin position="283"/>
        <end position="292"/>
    </location>
</feature>
<feature type="chain" id="PRO_5012544296" description="DUF1996 domain-containing protein" evidence="2">
    <location>
        <begin position="17"/>
        <end position="329"/>
    </location>
</feature>
<protein>
    <recommendedName>
        <fullName evidence="3">DUF1996 domain-containing protein</fullName>
    </recommendedName>
</protein>
<dbReference type="AlphaFoldDB" id="A0A1L9VJ25"/>
<sequence>MHPLILLSLAVGFSQAYTVTNVDHFMLKNIDPLVIPGKYASHMHDFFGSDAINVSTKTSSELQGGCTTAENLDDFSAYWVPTLYHVNGSNYTAIKPYRFSAYYKELDSAEIPIPQNLKLLAGNVSATSPHQLDKNAGVQWFCDGGEEEGDSEDDTDDAAFPTRTCKEHLQGLLLFPDCASPKTLEYAYSANPNWVGGYGENRCPIGMYRIPRLRFSIRYDLRSILPDGWSGAPPVKLSCSGSYCMHGDFINGWLPEAAENMVKDAPSNDREYFRVHGPKAEDDQGSEFDAQDADPSHGTSDYWTSVRMMGASRNSTMLRRHSAYHRLRL</sequence>
<evidence type="ECO:0000256" key="1">
    <source>
        <dbReference type="SAM" id="MobiDB-lite"/>
    </source>
</evidence>
<accession>A0A1L9VJ25</accession>